<keyword evidence="1 2" id="KW-0732">Signal</keyword>
<dbReference type="PANTHER" id="PTHR11857">
    <property type="entry name" value="ODORANT BINDING PROTEIN-RELATED"/>
    <property type="match status" value="1"/>
</dbReference>
<feature type="chain" id="PRO_5034634499" evidence="2">
    <location>
        <begin position="20"/>
        <end position="155"/>
    </location>
</feature>
<feature type="signal peptide" evidence="2">
    <location>
        <begin position="1"/>
        <end position="19"/>
    </location>
</feature>
<dbReference type="CDD" id="cd23992">
    <property type="entry name" value="PBP_GOBP"/>
    <property type="match status" value="1"/>
</dbReference>
<accession>A0A8D8USK9</accession>
<evidence type="ECO:0000256" key="2">
    <source>
        <dbReference type="SAM" id="SignalP"/>
    </source>
</evidence>
<proteinExistence type="predicted"/>
<dbReference type="AlphaFoldDB" id="A0A8D8USK9"/>
<dbReference type="EMBL" id="HBUF01347268">
    <property type="protein sequence ID" value="CAG6710624.1"/>
    <property type="molecule type" value="Transcribed_RNA"/>
</dbReference>
<evidence type="ECO:0000256" key="1">
    <source>
        <dbReference type="ARBA" id="ARBA00022729"/>
    </source>
</evidence>
<reference evidence="3" key="1">
    <citation type="submission" date="2021-05" db="EMBL/GenBank/DDBJ databases">
        <authorList>
            <person name="Alioto T."/>
            <person name="Alioto T."/>
            <person name="Gomez Garrido J."/>
        </authorList>
    </citation>
    <scope>NUCLEOTIDE SEQUENCE</scope>
</reference>
<dbReference type="InterPro" id="IPR006170">
    <property type="entry name" value="PBP/GOBP"/>
</dbReference>
<sequence length="155" mass="16830">MMALKFVLLAALCAAYVQGYPQTPQTKDATISPVSPLVKKFKASVDKCKTSLSASAETVDLIGKKALPTDENQRCFLECVYKDLDIVKENKFDPAVVHTLAKEHYPEGGEPLTKATTSIDACAKEIVADESESCAMGKAVRSCFYKYADETNAPL</sequence>
<dbReference type="Pfam" id="PF01395">
    <property type="entry name" value="PBP_GOBP"/>
    <property type="match status" value="1"/>
</dbReference>
<protein>
    <submittedName>
        <fullName evidence="3">Uncharacterized protein</fullName>
    </submittedName>
</protein>
<name>A0A8D8USK9_9HEMI</name>
<organism evidence="3">
    <name type="scientific">Cacopsylla melanoneura</name>
    <dbReference type="NCBI Taxonomy" id="428564"/>
    <lineage>
        <taxon>Eukaryota</taxon>
        <taxon>Metazoa</taxon>
        <taxon>Ecdysozoa</taxon>
        <taxon>Arthropoda</taxon>
        <taxon>Hexapoda</taxon>
        <taxon>Insecta</taxon>
        <taxon>Pterygota</taxon>
        <taxon>Neoptera</taxon>
        <taxon>Paraneoptera</taxon>
        <taxon>Hemiptera</taxon>
        <taxon>Sternorrhyncha</taxon>
        <taxon>Psylloidea</taxon>
        <taxon>Psyllidae</taxon>
        <taxon>Psyllinae</taxon>
        <taxon>Cacopsylla</taxon>
    </lineage>
</organism>
<dbReference type="InterPro" id="IPR036728">
    <property type="entry name" value="PBP_GOBP_sf"/>
</dbReference>
<dbReference type="Gene3D" id="1.10.238.20">
    <property type="entry name" value="Pheromone/general odorant binding protein domain"/>
    <property type="match status" value="1"/>
</dbReference>
<dbReference type="GO" id="GO:0007608">
    <property type="term" value="P:sensory perception of smell"/>
    <property type="evidence" value="ECO:0007669"/>
    <property type="project" value="TreeGrafter"/>
</dbReference>
<dbReference type="GO" id="GO:0005615">
    <property type="term" value="C:extracellular space"/>
    <property type="evidence" value="ECO:0007669"/>
    <property type="project" value="TreeGrafter"/>
</dbReference>
<dbReference type="SUPFAM" id="SSF47565">
    <property type="entry name" value="Insect pheromone/odorant-binding proteins"/>
    <property type="match status" value="1"/>
</dbReference>
<dbReference type="SMART" id="SM00708">
    <property type="entry name" value="PhBP"/>
    <property type="match status" value="1"/>
</dbReference>
<dbReference type="GO" id="GO:0005549">
    <property type="term" value="F:odorant binding"/>
    <property type="evidence" value="ECO:0007669"/>
    <property type="project" value="InterPro"/>
</dbReference>
<evidence type="ECO:0000313" key="3">
    <source>
        <dbReference type="EMBL" id="CAG6710624.1"/>
    </source>
</evidence>